<comment type="subcellular location">
    <subcellularLocation>
        <location evidence="2 12">Cell inner membrane</location>
        <topology evidence="2 12">Single-pass membrane protein</topology>
    </subcellularLocation>
</comment>
<proteinExistence type="inferred from homology"/>
<dbReference type="InterPro" id="IPR052075">
    <property type="entry name" value="Heme_exporter_D"/>
</dbReference>
<dbReference type="GO" id="GO:0015886">
    <property type="term" value="P:heme transport"/>
    <property type="evidence" value="ECO:0007669"/>
    <property type="project" value="InterPro"/>
</dbReference>
<dbReference type="KEGG" id="snan:I6N98_10325"/>
<keyword evidence="11 12" id="KW-0472">Membrane</keyword>
<evidence type="ECO:0000256" key="6">
    <source>
        <dbReference type="ARBA" id="ARBA00022475"/>
    </source>
</evidence>
<name>A0A7T4UNN9_9GAMM</name>
<dbReference type="NCBIfam" id="TIGR03141">
    <property type="entry name" value="cytochro_ccmD"/>
    <property type="match status" value="1"/>
</dbReference>
<accession>A0A7T4UNN9</accession>
<sequence length="69" mass="7839">MEFESLQALLVMDGHGSYVWFSYAVTLLVLCVAVVAPLRRQRGLKRQIASLARRPNARRPSARRQSDPE</sequence>
<comment type="similarity">
    <text evidence="3 12">Belongs to the CcmD/CycX/HelD family.</text>
</comment>
<feature type="region of interest" description="Disordered" evidence="13">
    <location>
        <begin position="49"/>
        <end position="69"/>
    </location>
</feature>
<feature type="transmembrane region" description="Helical" evidence="12">
    <location>
        <begin position="20"/>
        <end position="38"/>
    </location>
</feature>
<evidence type="ECO:0000256" key="12">
    <source>
        <dbReference type="RuleBase" id="RU363101"/>
    </source>
</evidence>
<evidence type="ECO:0000256" key="3">
    <source>
        <dbReference type="ARBA" id="ARBA00008741"/>
    </source>
</evidence>
<keyword evidence="8 12" id="KW-0812">Transmembrane</keyword>
<dbReference type="GO" id="GO:1903607">
    <property type="term" value="P:cytochrome c biosynthetic process"/>
    <property type="evidence" value="ECO:0007669"/>
    <property type="project" value="TreeGrafter"/>
</dbReference>
<comment type="function">
    <text evidence="1 12">Required for the export of heme to the periplasm for the biogenesis of c-type cytochromes.</text>
</comment>
<keyword evidence="10 12" id="KW-1133">Transmembrane helix</keyword>
<evidence type="ECO:0000256" key="9">
    <source>
        <dbReference type="ARBA" id="ARBA00022748"/>
    </source>
</evidence>
<evidence type="ECO:0000256" key="2">
    <source>
        <dbReference type="ARBA" id="ARBA00004377"/>
    </source>
</evidence>
<dbReference type="Pfam" id="PF04995">
    <property type="entry name" value="CcmD"/>
    <property type="match status" value="1"/>
</dbReference>
<organism evidence="14 15">
    <name type="scientific">Spongiibacter nanhainus</name>
    <dbReference type="NCBI Taxonomy" id="2794344"/>
    <lineage>
        <taxon>Bacteria</taxon>
        <taxon>Pseudomonadati</taxon>
        <taxon>Pseudomonadota</taxon>
        <taxon>Gammaproteobacteria</taxon>
        <taxon>Cellvibrionales</taxon>
        <taxon>Spongiibacteraceae</taxon>
        <taxon>Spongiibacter</taxon>
    </lineage>
</organism>
<keyword evidence="7 12" id="KW-0997">Cell inner membrane</keyword>
<dbReference type="PANTHER" id="PTHR37531">
    <property type="entry name" value="HEME EXPORTER PROTEIN D"/>
    <property type="match status" value="1"/>
</dbReference>
<keyword evidence="6 12" id="KW-1003">Cell membrane</keyword>
<keyword evidence="15" id="KW-1185">Reference proteome</keyword>
<gene>
    <name evidence="14" type="primary">ccmD</name>
    <name evidence="14" type="ORF">I6N98_10325</name>
</gene>
<evidence type="ECO:0000313" key="14">
    <source>
        <dbReference type="EMBL" id="QQD16788.1"/>
    </source>
</evidence>
<evidence type="ECO:0000256" key="5">
    <source>
        <dbReference type="ARBA" id="ARBA00022448"/>
    </source>
</evidence>
<dbReference type="EMBL" id="CP066167">
    <property type="protein sequence ID" value="QQD16788.1"/>
    <property type="molecule type" value="Genomic_DNA"/>
</dbReference>
<evidence type="ECO:0000256" key="7">
    <source>
        <dbReference type="ARBA" id="ARBA00022519"/>
    </source>
</evidence>
<evidence type="ECO:0000256" key="8">
    <source>
        <dbReference type="ARBA" id="ARBA00022692"/>
    </source>
</evidence>
<keyword evidence="5 12" id="KW-0813">Transport</keyword>
<evidence type="ECO:0000256" key="1">
    <source>
        <dbReference type="ARBA" id="ARBA00002442"/>
    </source>
</evidence>
<reference evidence="14 15" key="1">
    <citation type="submission" date="2020-12" db="EMBL/GenBank/DDBJ databases">
        <authorList>
            <person name="Shan Y."/>
        </authorList>
    </citation>
    <scope>NUCLEOTIDE SEQUENCE [LARGE SCALE GENOMIC DNA]</scope>
    <source>
        <strain evidence="15">csc3.9</strain>
    </source>
</reference>
<keyword evidence="9 12" id="KW-0201">Cytochrome c-type biogenesis</keyword>
<evidence type="ECO:0000256" key="11">
    <source>
        <dbReference type="ARBA" id="ARBA00023136"/>
    </source>
</evidence>
<protein>
    <recommendedName>
        <fullName evidence="4 12">Heme exporter protein D</fullName>
    </recommendedName>
</protein>
<evidence type="ECO:0000256" key="10">
    <source>
        <dbReference type="ARBA" id="ARBA00022989"/>
    </source>
</evidence>
<dbReference type="AlphaFoldDB" id="A0A7T4UNN9"/>
<dbReference type="Proteomes" id="UP000596063">
    <property type="component" value="Chromosome"/>
</dbReference>
<evidence type="ECO:0000256" key="4">
    <source>
        <dbReference type="ARBA" id="ARBA00016461"/>
    </source>
</evidence>
<dbReference type="PANTHER" id="PTHR37531:SF1">
    <property type="entry name" value="HEME EXPORTER PROTEIN D"/>
    <property type="match status" value="1"/>
</dbReference>
<dbReference type="GO" id="GO:0017004">
    <property type="term" value="P:cytochrome complex assembly"/>
    <property type="evidence" value="ECO:0007669"/>
    <property type="project" value="UniProtKB-KW"/>
</dbReference>
<evidence type="ECO:0000256" key="13">
    <source>
        <dbReference type="SAM" id="MobiDB-lite"/>
    </source>
</evidence>
<dbReference type="GO" id="GO:0005886">
    <property type="term" value="C:plasma membrane"/>
    <property type="evidence" value="ECO:0007669"/>
    <property type="project" value="UniProtKB-SubCell"/>
</dbReference>
<evidence type="ECO:0000313" key="15">
    <source>
        <dbReference type="Proteomes" id="UP000596063"/>
    </source>
</evidence>
<dbReference type="InterPro" id="IPR007078">
    <property type="entry name" value="Haem_export_protD_CcmD"/>
</dbReference>